<dbReference type="Proteomes" id="UP000663868">
    <property type="component" value="Unassembled WGS sequence"/>
</dbReference>
<comment type="caution">
    <text evidence="1">The sequence shown here is derived from an EMBL/GenBank/DDBJ whole genome shotgun (WGS) entry which is preliminary data.</text>
</comment>
<evidence type="ECO:0000313" key="2">
    <source>
        <dbReference type="EMBL" id="CAF3986364.1"/>
    </source>
</evidence>
<proteinExistence type="predicted"/>
<evidence type="ECO:0000313" key="3">
    <source>
        <dbReference type="Proteomes" id="UP000663860"/>
    </source>
</evidence>
<dbReference type="EMBL" id="CAJOBB010002640">
    <property type="protein sequence ID" value="CAF3986364.1"/>
    <property type="molecule type" value="Genomic_DNA"/>
</dbReference>
<dbReference type="AlphaFoldDB" id="A0A815NAQ1"/>
<reference evidence="1" key="1">
    <citation type="submission" date="2021-02" db="EMBL/GenBank/DDBJ databases">
        <authorList>
            <person name="Nowell W R."/>
        </authorList>
    </citation>
    <scope>NUCLEOTIDE SEQUENCE</scope>
</reference>
<gene>
    <name evidence="1" type="ORF">IZO911_LOCUS41442</name>
    <name evidence="2" type="ORF">KXQ929_LOCUS27644</name>
</gene>
<sequence>MAEPAHSVDKPYIDQIITKPHTSEFFPGTAAKTAETLLSSFKEILKTAKRSIEREPYQIKIFWNNNSMRLRYDALTWFDYILPSGKRTCDAHAEIGSKYVSECLTVEHEKDVRERAMNSRDRYFDKVRRWYTLPRHSYDCGKVHVLKECNKKITFISGSRDECKQFFDDRTYIASVCIDNKCFMLHSRPESTRDILLFPVDHMDNEEFITMSSTWKAIIEVEKRLKDVLSLICPTQTTESPIESVYFNFGSWMTAMTKNQLAKTAHAHVHLLLTANTISTLSPDINLSNFGFSDTLYVLNLSGCFRDPIDYEYSDAVIL</sequence>
<accession>A0A815NAQ1</accession>
<protein>
    <submittedName>
        <fullName evidence="1">Uncharacterized protein</fullName>
    </submittedName>
</protein>
<dbReference type="Proteomes" id="UP000663860">
    <property type="component" value="Unassembled WGS sequence"/>
</dbReference>
<evidence type="ECO:0000313" key="1">
    <source>
        <dbReference type="EMBL" id="CAF1434688.1"/>
    </source>
</evidence>
<dbReference type="EMBL" id="CAJNOE010001574">
    <property type="protein sequence ID" value="CAF1434688.1"/>
    <property type="molecule type" value="Genomic_DNA"/>
</dbReference>
<name>A0A815NAQ1_9BILA</name>
<organism evidence="1 3">
    <name type="scientific">Adineta steineri</name>
    <dbReference type="NCBI Taxonomy" id="433720"/>
    <lineage>
        <taxon>Eukaryota</taxon>
        <taxon>Metazoa</taxon>
        <taxon>Spiralia</taxon>
        <taxon>Gnathifera</taxon>
        <taxon>Rotifera</taxon>
        <taxon>Eurotatoria</taxon>
        <taxon>Bdelloidea</taxon>
        <taxon>Adinetida</taxon>
        <taxon>Adinetidae</taxon>
        <taxon>Adineta</taxon>
    </lineage>
</organism>